<accession>A0A8E2F6T8</accession>
<dbReference type="PANTHER" id="PTHR24148">
    <property type="entry name" value="ANKYRIN REPEAT DOMAIN-CONTAINING PROTEIN 39 HOMOLOG-RELATED"/>
    <property type="match status" value="1"/>
</dbReference>
<sequence length="475" mass="54463">MRRIYKNVSNVVAWLGAEMKGFNLALETFRGIAQHSHLHLVPMKEPFLEQRYLDKDHWWQRVWTVQEAVLPINLTFVVGKRTLASDILFTAEENWSRHTATCCLDMGGKGEGLALWVLRRAHAMRGVGALKSVRRFSLEERLDLLSVSSGYRNRKCPDPRDRIYGFLGLDCGSYKNLLFPNYDIATEKLFELFTLEVIERAQNLDVFTYLYNPPGRRRADKIPSWAVDWRVDMDNKTDVFFNRRVKCLNAYTTAKNTSVNFSFISPGVVAMTGVLVDEVHAVGGYLTGKWDVYDEWQKMTKRDEWTVKKLSSAYENTASAFWHTLMSDIVFGAAASIEAGMLKFLRVQDKEHKLWLDRWWDWLRNKDLTPDPGRGAIYVNDAVREATCGRVFFTSTQGYMGTGAAAVLPGDIIVVLYGGKVPYILRRTDRAMELNKSFYPCYQILGDAYVHGVMDGKALNDPENRQLQAQRFILV</sequence>
<reference evidence="1 2" key="1">
    <citation type="journal article" date="2016" name="Nat. Commun.">
        <title>Ectomycorrhizal ecology is imprinted in the genome of the dominant symbiotic fungus Cenococcum geophilum.</title>
        <authorList>
            <consortium name="DOE Joint Genome Institute"/>
            <person name="Peter M."/>
            <person name="Kohler A."/>
            <person name="Ohm R.A."/>
            <person name="Kuo A."/>
            <person name="Krutzmann J."/>
            <person name="Morin E."/>
            <person name="Arend M."/>
            <person name="Barry K.W."/>
            <person name="Binder M."/>
            <person name="Choi C."/>
            <person name="Clum A."/>
            <person name="Copeland A."/>
            <person name="Grisel N."/>
            <person name="Haridas S."/>
            <person name="Kipfer T."/>
            <person name="LaButti K."/>
            <person name="Lindquist E."/>
            <person name="Lipzen A."/>
            <person name="Maire R."/>
            <person name="Meier B."/>
            <person name="Mihaltcheva S."/>
            <person name="Molinier V."/>
            <person name="Murat C."/>
            <person name="Poggeler S."/>
            <person name="Quandt C.A."/>
            <person name="Sperisen C."/>
            <person name="Tritt A."/>
            <person name="Tisserant E."/>
            <person name="Crous P.W."/>
            <person name="Henrissat B."/>
            <person name="Nehls U."/>
            <person name="Egli S."/>
            <person name="Spatafora J.W."/>
            <person name="Grigoriev I.V."/>
            <person name="Martin F.M."/>
        </authorList>
    </citation>
    <scope>NUCLEOTIDE SEQUENCE [LARGE SCALE GENOMIC DNA]</scope>
    <source>
        <strain evidence="1 2">CBS 207.34</strain>
    </source>
</reference>
<dbReference type="OrthoDB" id="5416609at2759"/>
<evidence type="ECO:0008006" key="3">
    <source>
        <dbReference type="Google" id="ProtNLM"/>
    </source>
</evidence>
<dbReference type="Proteomes" id="UP000250140">
    <property type="component" value="Unassembled WGS sequence"/>
</dbReference>
<evidence type="ECO:0000313" key="1">
    <source>
        <dbReference type="EMBL" id="OCL11632.1"/>
    </source>
</evidence>
<dbReference type="AlphaFoldDB" id="A0A8E2F6T8"/>
<proteinExistence type="predicted"/>
<keyword evidence="2" id="KW-1185">Reference proteome</keyword>
<evidence type="ECO:0000313" key="2">
    <source>
        <dbReference type="Proteomes" id="UP000250140"/>
    </source>
</evidence>
<name>A0A8E2F6T8_9PEZI</name>
<dbReference type="PANTHER" id="PTHR24148:SF73">
    <property type="entry name" value="HET DOMAIN PROTEIN (AFU_ORTHOLOGUE AFUA_8G01020)"/>
    <property type="match status" value="1"/>
</dbReference>
<dbReference type="Pfam" id="PF26639">
    <property type="entry name" value="Het-6_barrel"/>
    <property type="match status" value="1"/>
</dbReference>
<protein>
    <recommendedName>
        <fullName evidence="3">Heterokaryon incompatibility domain-containing protein</fullName>
    </recommendedName>
</protein>
<organism evidence="1 2">
    <name type="scientific">Glonium stellatum</name>
    <dbReference type="NCBI Taxonomy" id="574774"/>
    <lineage>
        <taxon>Eukaryota</taxon>
        <taxon>Fungi</taxon>
        <taxon>Dikarya</taxon>
        <taxon>Ascomycota</taxon>
        <taxon>Pezizomycotina</taxon>
        <taxon>Dothideomycetes</taxon>
        <taxon>Pleosporomycetidae</taxon>
        <taxon>Gloniales</taxon>
        <taxon>Gloniaceae</taxon>
        <taxon>Glonium</taxon>
    </lineage>
</organism>
<dbReference type="InterPro" id="IPR052895">
    <property type="entry name" value="HetReg/Transcr_Mod"/>
</dbReference>
<gene>
    <name evidence="1" type="ORF">AOQ84DRAFT_361354</name>
</gene>
<dbReference type="EMBL" id="KV749021">
    <property type="protein sequence ID" value="OCL11632.1"/>
    <property type="molecule type" value="Genomic_DNA"/>
</dbReference>